<dbReference type="Gene3D" id="1.10.1660.10">
    <property type="match status" value="1"/>
</dbReference>
<comment type="caution">
    <text evidence="6">The sequence shown here is derived from an EMBL/GenBank/DDBJ whole genome shotgun (WGS) entry which is preliminary data.</text>
</comment>
<keyword evidence="1" id="KW-0678">Repressor</keyword>
<dbReference type="AlphaFoldDB" id="U2KPE6"/>
<protein>
    <submittedName>
        <fullName evidence="6">Transcriptional regulator, MerR family</fullName>
    </submittedName>
</protein>
<evidence type="ECO:0000256" key="4">
    <source>
        <dbReference type="ARBA" id="ARBA00023163"/>
    </source>
</evidence>
<dbReference type="SUPFAM" id="SSF46955">
    <property type="entry name" value="Putative DNA-binding domain"/>
    <property type="match status" value="1"/>
</dbReference>
<dbReference type="PATRIC" id="fig|411473.3.peg.1737"/>
<dbReference type="GO" id="GO:0003677">
    <property type="term" value="F:DNA binding"/>
    <property type="evidence" value="ECO:0007669"/>
    <property type="project" value="UniProtKB-KW"/>
</dbReference>
<evidence type="ECO:0000256" key="3">
    <source>
        <dbReference type="ARBA" id="ARBA00023125"/>
    </source>
</evidence>
<name>U2KPE6_9FIRM</name>
<organism evidence="6 7">
    <name type="scientific">Ruminococcus callidus ATCC 27760</name>
    <dbReference type="NCBI Taxonomy" id="411473"/>
    <lineage>
        <taxon>Bacteria</taxon>
        <taxon>Bacillati</taxon>
        <taxon>Bacillota</taxon>
        <taxon>Clostridia</taxon>
        <taxon>Eubacteriales</taxon>
        <taxon>Oscillospiraceae</taxon>
        <taxon>Ruminococcus</taxon>
    </lineage>
</organism>
<evidence type="ECO:0000313" key="6">
    <source>
        <dbReference type="EMBL" id="ERJ94147.1"/>
    </source>
</evidence>
<dbReference type="PROSITE" id="PS50937">
    <property type="entry name" value="HTH_MERR_2"/>
    <property type="match status" value="1"/>
</dbReference>
<evidence type="ECO:0000256" key="1">
    <source>
        <dbReference type="ARBA" id="ARBA00022491"/>
    </source>
</evidence>
<dbReference type="GO" id="GO:0003700">
    <property type="term" value="F:DNA-binding transcription factor activity"/>
    <property type="evidence" value="ECO:0007669"/>
    <property type="project" value="InterPro"/>
</dbReference>
<dbReference type="PANTHER" id="PTHR30204">
    <property type="entry name" value="REDOX-CYCLING DRUG-SENSING TRANSCRIPTIONAL ACTIVATOR SOXR"/>
    <property type="match status" value="1"/>
</dbReference>
<reference evidence="6 7" key="1">
    <citation type="submission" date="2013-07" db="EMBL/GenBank/DDBJ databases">
        <authorList>
            <person name="Weinstock G."/>
            <person name="Sodergren E."/>
            <person name="Wylie T."/>
            <person name="Fulton L."/>
            <person name="Fulton R."/>
            <person name="Fronick C."/>
            <person name="O'Laughlin M."/>
            <person name="Godfrey J."/>
            <person name="Miner T."/>
            <person name="Herter B."/>
            <person name="Appelbaum E."/>
            <person name="Cordes M."/>
            <person name="Lek S."/>
            <person name="Wollam A."/>
            <person name="Pepin K.H."/>
            <person name="Palsikar V.B."/>
            <person name="Mitreva M."/>
            <person name="Wilson R.K."/>
        </authorList>
    </citation>
    <scope>NUCLEOTIDE SEQUENCE [LARGE SCALE GENOMIC DNA]</scope>
    <source>
        <strain evidence="6 7">ATCC 27760</strain>
    </source>
</reference>
<dbReference type="STRING" id="411473.RUMCAL_02105"/>
<keyword evidence="7" id="KW-1185">Reference proteome</keyword>
<evidence type="ECO:0000259" key="5">
    <source>
        <dbReference type="PROSITE" id="PS50937"/>
    </source>
</evidence>
<gene>
    <name evidence="6" type="ORF">RUMCAL_02105</name>
</gene>
<keyword evidence="3" id="KW-0238">DNA-binding</keyword>
<keyword evidence="4" id="KW-0804">Transcription</keyword>
<keyword evidence="2" id="KW-0805">Transcription regulation</keyword>
<dbReference type="Proteomes" id="UP000016662">
    <property type="component" value="Unassembled WGS sequence"/>
</dbReference>
<dbReference type="InterPro" id="IPR047057">
    <property type="entry name" value="MerR_fam"/>
</dbReference>
<dbReference type="GeneID" id="93691713"/>
<feature type="domain" description="HTH merR-type" evidence="5">
    <location>
        <begin position="1"/>
        <end position="71"/>
    </location>
</feature>
<dbReference type="eggNOG" id="COG0789">
    <property type="taxonomic scope" value="Bacteria"/>
</dbReference>
<dbReference type="PANTHER" id="PTHR30204:SF69">
    <property type="entry name" value="MERR-FAMILY TRANSCRIPTIONAL REGULATOR"/>
    <property type="match status" value="1"/>
</dbReference>
<dbReference type="Pfam" id="PF13411">
    <property type="entry name" value="MerR_1"/>
    <property type="match status" value="1"/>
</dbReference>
<evidence type="ECO:0000313" key="7">
    <source>
        <dbReference type="Proteomes" id="UP000016662"/>
    </source>
</evidence>
<dbReference type="RefSeq" id="WP_021683619.1">
    <property type="nucleotide sequence ID" value="NZ_KI260497.1"/>
</dbReference>
<proteinExistence type="predicted"/>
<sequence length="122" mass="13856">MYSIGTFSKLTKTTIAALRFYDKEGLLKPAYTDSKSGYRYYLSSQLVTVQKILSLRQIGIPIEQIKIMINTNDEQYLDFETKVKITTADAQSFIGVITGFEDELDTESKKTSWNLMSTTAML</sequence>
<dbReference type="OrthoDB" id="9773308at2"/>
<dbReference type="InterPro" id="IPR000551">
    <property type="entry name" value="MerR-type_HTH_dom"/>
</dbReference>
<accession>U2KPE6</accession>
<dbReference type="InterPro" id="IPR009061">
    <property type="entry name" value="DNA-bd_dom_put_sf"/>
</dbReference>
<dbReference type="HOGENOM" id="CLU_2025050_0_0_9"/>
<evidence type="ECO:0000256" key="2">
    <source>
        <dbReference type="ARBA" id="ARBA00023015"/>
    </source>
</evidence>
<dbReference type="SMART" id="SM00422">
    <property type="entry name" value="HTH_MERR"/>
    <property type="match status" value="1"/>
</dbReference>
<dbReference type="EMBL" id="AWVF01000258">
    <property type="protein sequence ID" value="ERJ94147.1"/>
    <property type="molecule type" value="Genomic_DNA"/>
</dbReference>